<dbReference type="Proteomes" id="UP000281406">
    <property type="component" value="Unassembled WGS sequence"/>
</dbReference>
<evidence type="ECO:0000256" key="1">
    <source>
        <dbReference type="SAM" id="MobiDB-lite"/>
    </source>
</evidence>
<protein>
    <submittedName>
        <fullName evidence="2">Uncharacterized protein</fullName>
    </submittedName>
</protein>
<organism evidence="2 3">
    <name type="scientific">Anabarilius grahami</name>
    <name type="common">Kanglang fish</name>
    <name type="synonym">Barilius grahami</name>
    <dbReference type="NCBI Taxonomy" id="495550"/>
    <lineage>
        <taxon>Eukaryota</taxon>
        <taxon>Metazoa</taxon>
        <taxon>Chordata</taxon>
        <taxon>Craniata</taxon>
        <taxon>Vertebrata</taxon>
        <taxon>Euteleostomi</taxon>
        <taxon>Actinopterygii</taxon>
        <taxon>Neopterygii</taxon>
        <taxon>Teleostei</taxon>
        <taxon>Ostariophysi</taxon>
        <taxon>Cypriniformes</taxon>
        <taxon>Xenocyprididae</taxon>
        <taxon>Xenocypridinae</taxon>
        <taxon>Xenocypridinae incertae sedis</taxon>
        <taxon>Anabarilius</taxon>
    </lineage>
</organism>
<dbReference type="AlphaFoldDB" id="A0A3N0Y993"/>
<proteinExistence type="predicted"/>
<keyword evidence="3" id="KW-1185">Reference proteome</keyword>
<dbReference type="EMBL" id="RJVU01049572">
    <property type="protein sequence ID" value="ROL42501.1"/>
    <property type="molecule type" value="Genomic_DNA"/>
</dbReference>
<reference evidence="2 3" key="1">
    <citation type="submission" date="2018-10" db="EMBL/GenBank/DDBJ databases">
        <title>Genome assembly for a Yunnan-Guizhou Plateau 3E fish, Anabarilius grahami (Regan), and its evolutionary and genetic applications.</title>
        <authorList>
            <person name="Jiang W."/>
        </authorList>
    </citation>
    <scope>NUCLEOTIDE SEQUENCE [LARGE SCALE GENOMIC DNA]</scope>
    <source>
        <strain evidence="2">AG-KIZ</strain>
        <tissue evidence="2">Muscle</tissue>
    </source>
</reference>
<feature type="region of interest" description="Disordered" evidence="1">
    <location>
        <begin position="86"/>
        <end position="108"/>
    </location>
</feature>
<name>A0A3N0Y993_ANAGA</name>
<gene>
    <name evidence="2" type="ORF">DPX16_13908</name>
</gene>
<evidence type="ECO:0000313" key="2">
    <source>
        <dbReference type="EMBL" id="ROL42501.1"/>
    </source>
</evidence>
<comment type="caution">
    <text evidence="2">The sequence shown here is derived from an EMBL/GenBank/DDBJ whole genome shotgun (WGS) entry which is preliminary data.</text>
</comment>
<accession>A0A3N0Y993</accession>
<evidence type="ECO:0000313" key="3">
    <source>
        <dbReference type="Proteomes" id="UP000281406"/>
    </source>
</evidence>
<sequence>MDDMMIMMEIVTVLFLSDIYTLELGDRWRRLELTGAHPHSRRGTQREGDTLETASLRWPGFFGPFVCVVLTRVATARLESVLCGGPRAASGIRRGALSPAARPPLPSQ</sequence>